<evidence type="ECO:0000256" key="9">
    <source>
        <dbReference type="RuleBase" id="RU365073"/>
    </source>
</evidence>
<organism evidence="10">
    <name type="scientific">Xenopsylla cheopis</name>
    <name type="common">Oriental rat flea</name>
    <name type="synonym">Pulex cheopis</name>
    <dbReference type="NCBI Taxonomy" id="163159"/>
    <lineage>
        <taxon>Eukaryota</taxon>
        <taxon>Metazoa</taxon>
        <taxon>Ecdysozoa</taxon>
        <taxon>Arthropoda</taxon>
        <taxon>Hexapoda</taxon>
        <taxon>Insecta</taxon>
        <taxon>Pterygota</taxon>
        <taxon>Neoptera</taxon>
        <taxon>Endopterygota</taxon>
        <taxon>Siphonaptera</taxon>
        <taxon>Pulicidae</taxon>
        <taxon>Xenopsyllinae</taxon>
        <taxon>Xenopsylla</taxon>
    </lineage>
</organism>
<dbReference type="GO" id="GO:0045893">
    <property type="term" value="P:positive regulation of DNA-templated transcription"/>
    <property type="evidence" value="ECO:0007669"/>
    <property type="project" value="TreeGrafter"/>
</dbReference>
<keyword evidence="6 9" id="KW-0811">Translocation</keyword>
<dbReference type="GO" id="GO:0006606">
    <property type="term" value="P:protein import into nucleus"/>
    <property type="evidence" value="ECO:0007669"/>
    <property type="project" value="TreeGrafter"/>
</dbReference>
<evidence type="ECO:0000256" key="7">
    <source>
        <dbReference type="ARBA" id="ARBA00023132"/>
    </source>
</evidence>
<keyword evidence="9" id="KW-0472">Membrane</keyword>
<evidence type="ECO:0000256" key="3">
    <source>
        <dbReference type="ARBA" id="ARBA00022448"/>
    </source>
</evidence>
<evidence type="ECO:0000256" key="6">
    <source>
        <dbReference type="ARBA" id="ARBA00023010"/>
    </source>
</evidence>
<dbReference type="InterPro" id="IPR011502">
    <property type="entry name" value="Nucleoporin_Nup85"/>
</dbReference>
<evidence type="ECO:0000313" key="10">
    <source>
        <dbReference type="EMBL" id="NOV45625.1"/>
    </source>
</evidence>
<name>A0A6M2DH26_XENCH</name>
<proteinExistence type="inferred from homology"/>
<reference evidence="10" key="1">
    <citation type="submission" date="2020-03" db="EMBL/GenBank/DDBJ databases">
        <title>Transcriptomic Profiling of the Digestive Tract of the Rat Flea, Xenopsylla cheopis, Following Blood Feeding and Infection with Yersinia pestis.</title>
        <authorList>
            <person name="Bland D.M."/>
            <person name="Martens C.A."/>
            <person name="Virtaneva K."/>
            <person name="Kanakabandi K."/>
            <person name="Long D."/>
            <person name="Rosenke R."/>
            <person name="Saturday G.A."/>
            <person name="Hoyt F.H."/>
            <person name="Bruno D.P."/>
            <person name="Ribeiro J.M.C."/>
            <person name="Hinnebusch J."/>
        </authorList>
    </citation>
    <scope>NUCLEOTIDE SEQUENCE</scope>
</reference>
<keyword evidence="7 9" id="KW-0906">Nuclear pore complex</keyword>
<keyword evidence="5 9" id="KW-0653">Protein transport</keyword>
<keyword evidence="8 9" id="KW-0539">Nucleus</keyword>
<sequence>MDEIKTIVIPDPVCKSAGIAANWVNSDILSVRAYRPVISTTKDTPSEHANKDIKIHHVRKTNILQDKIIRKLVNESIGTFLQIQQLSRESNAQQRLVILSRQYRSIIRACLENLQEQVDKLSPGEETKNIYQNYITIFYSIESIWHLCEILFIDCLPGNIIVPQLLAWIRLHFHTHETTASHLLVQGVGAQSHPEYWKCIRGHLMQGRPDVVRALLKLHSCFDSAPFKLADGLLKSMPMYNVYGYVSVNEFTSRWSHWCLDCSSQIESNAFASEKELLKLMKLIMGDASTWQEERLNSTAWYELFPGWLLYTDPIIKWFALKPLVRNWFMSTDRDMVLSHSDKIILAAMECDVQLVIREIQHMSDNGWFVTHFADVLYNSLQLRSQETNEMGVTPSLRETLILEYGTQFFTISGMWELGLTYLDHCLESGKGSQIILLSRLPLVTDHQANKIIRAAMARGLQEVVTTICKVRGMLYLTRGRLGNALAWALKSQDKEFATHLADKFLRSYNEKASLESKDMLQSLGSSMLLSDRLIFLAKYLEFHNLYQEKEFVEAGKLLVSLLDITPKYFWYTLLTDSVPLLEADDLVFDSVATYKLMQSITTYCNDFNIDNDDSKNDMVKLIKYAAARNLSRSLIKEGCEI</sequence>
<comment type="subunit">
    <text evidence="9">Component of the nuclear pore complex (NPC).</text>
</comment>
<evidence type="ECO:0000256" key="8">
    <source>
        <dbReference type="ARBA" id="ARBA00023242"/>
    </source>
</evidence>
<dbReference type="GO" id="GO:0031080">
    <property type="term" value="C:nuclear pore outer ring"/>
    <property type="evidence" value="ECO:0007669"/>
    <property type="project" value="TreeGrafter"/>
</dbReference>
<comment type="function">
    <text evidence="9">Functions as a component of the nuclear pore complex (NPC).</text>
</comment>
<dbReference type="Pfam" id="PF07575">
    <property type="entry name" value="Nucleopor_Nup85"/>
    <property type="match status" value="1"/>
</dbReference>
<dbReference type="GO" id="GO:0031965">
    <property type="term" value="C:nuclear membrane"/>
    <property type="evidence" value="ECO:0007669"/>
    <property type="project" value="UniProtKB-UniRule"/>
</dbReference>
<comment type="similarity">
    <text evidence="2 9">Belongs to the nucleoporin Nup85 family.</text>
</comment>
<evidence type="ECO:0000256" key="4">
    <source>
        <dbReference type="ARBA" id="ARBA00022816"/>
    </source>
</evidence>
<comment type="subcellular location">
    <subcellularLocation>
        <location evidence="1 9">Nucleus</location>
        <location evidence="1 9">Nuclear pore complex</location>
    </subcellularLocation>
</comment>
<protein>
    <recommendedName>
        <fullName evidence="9">Nuclear pore complex protein Nup85</fullName>
    </recommendedName>
</protein>
<evidence type="ECO:0000256" key="1">
    <source>
        <dbReference type="ARBA" id="ARBA00004567"/>
    </source>
</evidence>
<evidence type="ECO:0000256" key="5">
    <source>
        <dbReference type="ARBA" id="ARBA00022927"/>
    </source>
</evidence>
<keyword evidence="3 9" id="KW-0813">Transport</keyword>
<dbReference type="EMBL" id="GIIL01001899">
    <property type="protein sequence ID" value="NOV45625.1"/>
    <property type="molecule type" value="Transcribed_RNA"/>
</dbReference>
<dbReference type="GO" id="GO:0017056">
    <property type="term" value="F:structural constituent of nuclear pore"/>
    <property type="evidence" value="ECO:0007669"/>
    <property type="project" value="TreeGrafter"/>
</dbReference>
<dbReference type="GO" id="GO:0006406">
    <property type="term" value="P:mRNA export from nucleus"/>
    <property type="evidence" value="ECO:0007669"/>
    <property type="project" value="TreeGrafter"/>
</dbReference>
<evidence type="ECO:0000256" key="2">
    <source>
        <dbReference type="ARBA" id="ARBA00005573"/>
    </source>
</evidence>
<keyword evidence="4 9" id="KW-0509">mRNA transport</keyword>
<dbReference type="PANTHER" id="PTHR13373:SF21">
    <property type="entry name" value="NUCLEAR PORE COMPLEX PROTEIN NUP85"/>
    <property type="match status" value="1"/>
</dbReference>
<accession>A0A6M2DH26</accession>
<dbReference type="PANTHER" id="PTHR13373">
    <property type="entry name" value="FROUNT PROTEIN-RELATED"/>
    <property type="match status" value="1"/>
</dbReference>
<dbReference type="AlphaFoldDB" id="A0A6M2DH26"/>